<dbReference type="Pfam" id="PF22873">
    <property type="entry name" value="OAF_C"/>
    <property type="match status" value="1"/>
</dbReference>
<comment type="similarity">
    <text evidence="1">Belongs to the OAF family.</text>
</comment>
<evidence type="ECO:0008006" key="6">
    <source>
        <dbReference type="Google" id="ProtNLM"/>
    </source>
</evidence>
<dbReference type="PANTHER" id="PTHR13423:SF2">
    <property type="entry name" value="OUT AT FIRST PROTEIN HOMOLOG"/>
    <property type="match status" value="1"/>
</dbReference>
<feature type="domain" description="Out at first C-terminal" evidence="3">
    <location>
        <begin position="320"/>
        <end position="394"/>
    </location>
</feature>
<gene>
    <name evidence="4" type="primary">106091431</name>
</gene>
<keyword evidence="5" id="KW-1185">Reference proteome</keyword>
<evidence type="ECO:0000313" key="5">
    <source>
        <dbReference type="Proteomes" id="UP000095300"/>
    </source>
</evidence>
<dbReference type="EnsemblMetazoa" id="SCAU000280-RA">
    <property type="protein sequence ID" value="SCAU000280-PA"/>
    <property type="gene ID" value="SCAU000280"/>
</dbReference>
<evidence type="ECO:0000259" key="3">
    <source>
        <dbReference type="Pfam" id="PF22873"/>
    </source>
</evidence>
<dbReference type="VEuPathDB" id="VectorBase:SCAU000280"/>
<dbReference type="KEGG" id="scac:106091431"/>
<dbReference type="InterPro" id="IPR053894">
    <property type="entry name" value="OAF_N"/>
</dbReference>
<evidence type="ECO:0000259" key="2">
    <source>
        <dbReference type="Pfam" id="PF14941"/>
    </source>
</evidence>
<dbReference type="InterPro" id="IPR026315">
    <property type="entry name" value="Oaf"/>
</dbReference>
<dbReference type="Pfam" id="PF14941">
    <property type="entry name" value="OAF_N"/>
    <property type="match status" value="1"/>
</dbReference>
<dbReference type="Proteomes" id="UP000095300">
    <property type="component" value="Unassembled WGS sequence"/>
</dbReference>
<sequence>MPLMKCKCSHDDHVVAASMQNATNITARTKKIAPLLVEHPHNQHSSNNTISSKCYDCWRGPTAAAAAAHCHPPTTTHTTNANENHSLWRHFSLLFLPKSAACAGNKVVSKSGRHHHTGVGGGGGSLASVNITLFLLINLLLKTCCGQLLINVQNQGGEVIQESITSNVSEDLITLEFQKTDGTLITQIIDFRNEVRILKALVLGEEERGQNLYQVMCFVTKFIKGDFISSDAMAKLRQKNPSTIRTPEDDKGKDTFTMTSWVHLNRSQPISRHLMTVCSEAIDATYVRDVDLKAWSELPGSSISSLEAATEKFPDTLSSRCNEVSSLWAPCICTLETCIGWYPCGLKYCKGKAVGDSSAAAAAASNYRCGIKTCRKCSLFSYYVRQKQQCLWDE</sequence>
<dbReference type="PANTHER" id="PTHR13423">
    <property type="entry name" value="OUT AT FIRST"/>
    <property type="match status" value="1"/>
</dbReference>
<reference evidence="4" key="1">
    <citation type="submission" date="2020-05" db="UniProtKB">
        <authorList>
            <consortium name="EnsemblMetazoa"/>
        </authorList>
    </citation>
    <scope>IDENTIFICATION</scope>
    <source>
        <strain evidence="4">USDA</strain>
    </source>
</reference>
<evidence type="ECO:0000313" key="4">
    <source>
        <dbReference type="EnsemblMetazoa" id="SCAU000280-PA"/>
    </source>
</evidence>
<proteinExistence type="inferred from homology"/>
<evidence type="ECO:0000256" key="1">
    <source>
        <dbReference type="ARBA" id="ARBA00005786"/>
    </source>
</evidence>
<feature type="domain" description="Out at first protein BRICHOS-like" evidence="2">
    <location>
        <begin position="147"/>
        <end position="295"/>
    </location>
</feature>
<dbReference type="InterPro" id="IPR053897">
    <property type="entry name" value="Oaf_C"/>
</dbReference>
<dbReference type="OrthoDB" id="5947176at2759"/>
<protein>
    <recommendedName>
        <fullName evidence="6">Out at first protein</fullName>
    </recommendedName>
</protein>
<organism evidence="4 5">
    <name type="scientific">Stomoxys calcitrans</name>
    <name type="common">Stable fly</name>
    <name type="synonym">Conops calcitrans</name>
    <dbReference type="NCBI Taxonomy" id="35570"/>
    <lineage>
        <taxon>Eukaryota</taxon>
        <taxon>Metazoa</taxon>
        <taxon>Ecdysozoa</taxon>
        <taxon>Arthropoda</taxon>
        <taxon>Hexapoda</taxon>
        <taxon>Insecta</taxon>
        <taxon>Pterygota</taxon>
        <taxon>Neoptera</taxon>
        <taxon>Endopterygota</taxon>
        <taxon>Diptera</taxon>
        <taxon>Brachycera</taxon>
        <taxon>Muscomorpha</taxon>
        <taxon>Muscoidea</taxon>
        <taxon>Muscidae</taxon>
        <taxon>Stomoxys</taxon>
    </lineage>
</organism>
<accession>A0A1I8NMC7</accession>
<name>A0A1I8NMC7_STOCA</name>
<dbReference type="AlphaFoldDB" id="A0A1I8NMC7"/>